<proteinExistence type="predicted"/>
<dbReference type="Pfam" id="PF26215">
    <property type="entry name" value="HTH_animal"/>
    <property type="match status" value="1"/>
</dbReference>
<evidence type="ECO:0000259" key="3">
    <source>
        <dbReference type="Pfam" id="PF26215"/>
    </source>
</evidence>
<evidence type="ECO:0000256" key="1">
    <source>
        <dbReference type="SAM" id="MobiDB-lite"/>
    </source>
</evidence>
<feature type="domain" description="Helix-turn-helix" evidence="3">
    <location>
        <begin position="333"/>
        <end position="390"/>
    </location>
</feature>
<dbReference type="InterPro" id="IPR000477">
    <property type="entry name" value="RT_dom"/>
</dbReference>
<dbReference type="InterPro" id="IPR058912">
    <property type="entry name" value="HTH_animal"/>
</dbReference>
<dbReference type="PANTHER" id="PTHR21301">
    <property type="entry name" value="REVERSE TRANSCRIPTASE"/>
    <property type="match status" value="1"/>
</dbReference>
<comment type="caution">
    <text evidence="4">The sequence shown here is derived from an EMBL/GenBank/DDBJ whole genome shotgun (WGS) entry which is preliminary data.</text>
</comment>
<name>A0AAV7Q7Z7_PLEWA</name>
<dbReference type="Proteomes" id="UP001066276">
    <property type="component" value="Chromosome 6"/>
</dbReference>
<reference evidence="4" key="1">
    <citation type="journal article" date="2022" name="bioRxiv">
        <title>Sequencing and chromosome-scale assembly of the giantPleurodeles waltlgenome.</title>
        <authorList>
            <person name="Brown T."/>
            <person name="Elewa A."/>
            <person name="Iarovenko S."/>
            <person name="Subramanian E."/>
            <person name="Araus A.J."/>
            <person name="Petzold A."/>
            <person name="Susuki M."/>
            <person name="Suzuki K.-i.T."/>
            <person name="Hayashi T."/>
            <person name="Toyoda A."/>
            <person name="Oliveira C."/>
            <person name="Osipova E."/>
            <person name="Leigh N.D."/>
            <person name="Simon A."/>
            <person name="Yun M.H."/>
        </authorList>
    </citation>
    <scope>NUCLEOTIDE SEQUENCE</scope>
    <source>
        <strain evidence="4">20211129_DDA</strain>
        <tissue evidence="4">Liver</tissue>
    </source>
</reference>
<organism evidence="4 5">
    <name type="scientific">Pleurodeles waltl</name>
    <name type="common">Iberian ribbed newt</name>
    <dbReference type="NCBI Taxonomy" id="8319"/>
    <lineage>
        <taxon>Eukaryota</taxon>
        <taxon>Metazoa</taxon>
        <taxon>Chordata</taxon>
        <taxon>Craniata</taxon>
        <taxon>Vertebrata</taxon>
        <taxon>Euteleostomi</taxon>
        <taxon>Amphibia</taxon>
        <taxon>Batrachia</taxon>
        <taxon>Caudata</taxon>
        <taxon>Salamandroidea</taxon>
        <taxon>Salamandridae</taxon>
        <taxon>Pleurodelinae</taxon>
        <taxon>Pleurodeles</taxon>
    </lineage>
</organism>
<dbReference type="CDD" id="cd00304">
    <property type="entry name" value="RT_like"/>
    <property type="match status" value="1"/>
</dbReference>
<accession>A0AAV7Q7Z7</accession>
<dbReference type="Pfam" id="PF00078">
    <property type="entry name" value="RVT_1"/>
    <property type="match status" value="1"/>
</dbReference>
<feature type="region of interest" description="Disordered" evidence="1">
    <location>
        <begin position="536"/>
        <end position="567"/>
    </location>
</feature>
<sequence>MAVNSLSSNPDITLKPADKGGAIVVMDTTYYQQECRRLLSDASYYRPISTDPTPRLQRKIRSMILEAETAGWITRQEAEFLDTKNPRIPYFYCLPKIHKGLPPPGRPIVSGIGSLLEPLSKFCDFFLQPIVQSTSTFLKDTKDTLVLLKDINESGTTDILICLDVEALYTNIPQEATLTAVEEILLSNTWTYNTPVSFIMQCACLALQENFFQFEKSLFHQIQGTSMGSTFAPSLACLYMFTFEQRHILTPEQPFFSNIILWRRYIDDILVVWRGEMDRAIEFTQWVNTLDTHLRFSSTISDKEVSFLDLRITLKDGLLNSSVYHKPTDRNSLLLYNSYHPKSLRDNLPFGQFLRIRRNCSDKNDFHTQANTLCHKLRERNYPLANIRQAKKRAGNIPRDILLINNTRPPQTRLTCVTTFTPLSNRVKGIIRRFWPILNSAGATLERPLFAFKRTPNIKDLVVHTRPVAKRTPDNLGTGQWLKKKRIRVFPRRSLVYERRVPRNHHRCQHEGPERSVAPSRPPPVCRSARKAEILAGTAGSGRSPRKEQLGGLFSFPFPRRGSHRPRPLKGARGWVCLAAQGG</sequence>
<dbReference type="AlphaFoldDB" id="A0AAV7Q7Z7"/>
<feature type="region of interest" description="Disordered" evidence="1">
    <location>
        <begin position="506"/>
        <end position="525"/>
    </location>
</feature>
<evidence type="ECO:0000313" key="5">
    <source>
        <dbReference type="Proteomes" id="UP001066276"/>
    </source>
</evidence>
<evidence type="ECO:0008006" key="6">
    <source>
        <dbReference type="Google" id="ProtNLM"/>
    </source>
</evidence>
<keyword evidence="5" id="KW-1185">Reference proteome</keyword>
<dbReference type="PANTHER" id="PTHR21301:SF12">
    <property type="match status" value="1"/>
</dbReference>
<protein>
    <recommendedName>
        <fullName evidence="6">Reverse transcriptase domain-containing protein</fullName>
    </recommendedName>
</protein>
<evidence type="ECO:0000259" key="2">
    <source>
        <dbReference type="Pfam" id="PF00078"/>
    </source>
</evidence>
<gene>
    <name evidence="4" type="ORF">NDU88_002737</name>
</gene>
<dbReference type="EMBL" id="JANPWB010000010">
    <property type="protein sequence ID" value="KAJ1136320.1"/>
    <property type="molecule type" value="Genomic_DNA"/>
</dbReference>
<feature type="domain" description="Reverse transcriptase" evidence="2">
    <location>
        <begin position="139"/>
        <end position="283"/>
    </location>
</feature>
<evidence type="ECO:0000313" key="4">
    <source>
        <dbReference type="EMBL" id="KAJ1136320.1"/>
    </source>
</evidence>